<dbReference type="CDD" id="cd24049">
    <property type="entry name" value="ASKHA_NBD_PilM"/>
    <property type="match status" value="1"/>
</dbReference>
<evidence type="ECO:0000313" key="3">
    <source>
        <dbReference type="EMBL" id="MCS5710029.1"/>
    </source>
</evidence>
<name>A0A0Q9YME1_9GAMM</name>
<dbReference type="PATRIC" id="fig|1590043.3.peg.1975"/>
<proteinExistence type="inferred from homology"/>
<gene>
    <name evidence="3" type="ORF">HT99x_001165</name>
    <name evidence="2" type="ORF">HT99x_01937</name>
</gene>
<dbReference type="STRING" id="295108.HT99x_01937"/>
<keyword evidence="4" id="KW-1185">Reference proteome</keyword>
<reference evidence="3" key="3">
    <citation type="submission" date="2021-06" db="EMBL/GenBank/DDBJ databases">
        <title>Genomic Description and Analysis of Intracellular Bacteria, Candidatus Berkiella cookevillensis and Candidatus Berkiella aquae.</title>
        <authorList>
            <person name="Kidane D.T."/>
            <person name="Mehari Y.T."/>
            <person name="Rice F.C."/>
            <person name="Arivett B.A."/>
            <person name="Farone A.L."/>
            <person name="Berk S.G."/>
            <person name="Farone M.B."/>
        </authorList>
    </citation>
    <scope>NUCLEOTIDE SEQUENCE</scope>
    <source>
        <strain evidence="3">HT99</strain>
    </source>
</reference>
<dbReference type="AlphaFoldDB" id="A0A0Q9YME1"/>
<comment type="similarity">
    <text evidence="1">Belongs to the heat shock protein 70 family.</text>
</comment>
<sequence length="356" mass="38804">MELAFFQRKSPTLIGVDISSASVKLLELSMGPQGYRVESYAIENLPVDAMQEKEIKDVEAVGHAIERVVKRSRTHSKYGAVAVNGSGVIAKVIQMNTGLTETELETQIKLEAERYIPYPLQEVNMDFQVIGPSSKSPELVDVLLAASRTEIIDNLVEVLSIGGITAKVIEIEAYAIERAFSLIAEQVPSEGEHQTIAVIDIGSTMTTFSVLHDKATVYTREQIFGGRQLTEEIQRRYGLTFEEAGVAKKQGGLPDDYTTEVLEPFKDAVVQQIGRSLQFFFSSSQFSEVDHIVLAGGTSALPGLVERIQEKLGIPAIVANPFAKMSIAPRVSVPAIHADAPSLMICCGLAMRSFST</sequence>
<comment type="caution">
    <text evidence="2">The sequence shown here is derived from an EMBL/GenBank/DDBJ whole genome shotgun (WGS) entry which is preliminary data.</text>
</comment>
<dbReference type="Gene3D" id="3.30.420.40">
    <property type="match status" value="2"/>
</dbReference>
<dbReference type="OrthoDB" id="9773403at2"/>
<evidence type="ECO:0000313" key="2">
    <source>
        <dbReference type="EMBL" id="KRG21017.1"/>
    </source>
</evidence>
<dbReference type="PROSITE" id="PS01036">
    <property type="entry name" value="HSP70_3"/>
    <property type="match status" value="1"/>
</dbReference>
<accession>A0A0Q9YME1</accession>
<dbReference type="SUPFAM" id="SSF53067">
    <property type="entry name" value="Actin-like ATPase domain"/>
    <property type="match status" value="2"/>
</dbReference>
<dbReference type="PIRSF" id="PIRSF019169">
    <property type="entry name" value="PilM"/>
    <property type="match status" value="1"/>
</dbReference>
<dbReference type="InterPro" id="IPR050696">
    <property type="entry name" value="FtsA/MreB"/>
</dbReference>
<dbReference type="PANTHER" id="PTHR32432:SF3">
    <property type="entry name" value="ETHANOLAMINE UTILIZATION PROTEIN EUTJ"/>
    <property type="match status" value="1"/>
</dbReference>
<dbReference type="EMBL" id="LKAJ02000001">
    <property type="protein sequence ID" value="MCS5710029.1"/>
    <property type="molecule type" value="Genomic_DNA"/>
</dbReference>
<dbReference type="Proteomes" id="UP000051497">
    <property type="component" value="Unassembled WGS sequence"/>
</dbReference>
<dbReference type="InterPro" id="IPR005883">
    <property type="entry name" value="PilM"/>
</dbReference>
<dbReference type="InterPro" id="IPR043129">
    <property type="entry name" value="ATPase_NBD"/>
</dbReference>
<evidence type="ECO:0000313" key="4">
    <source>
        <dbReference type="Proteomes" id="UP000051497"/>
    </source>
</evidence>
<dbReference type="Pfam" id="PF11104">
    <property type="entry name" value="PilM_2"/>
    <property type="match status" value="1"/>
</dbReference>
<reference evidence="3" key="2">
    <citation type="journal article" date="2016" name="Genome Announc.">
        <title>Draft Genome Sequences of Two Novel Amoeba-Resistant Intranuclear Bacteria, 'Candidatus Berkiella cookevillensis' and 'Candidatus Berkiella aquae'.</title>
        <authorList>
            <person name="Mehari Y.T."/>
            <person name="Arivett B.A."/>
            <person name="Farone A.L."/>
            <person name="Gunderson J.H."/>
            <person name="Farone M.B."/>
        </authorList>
    </citation>
    <scope>NUCLEOTIDE SEQUENCE</scope>
    <source>
        <strain evidence="3">HT99</strain>
    </source>
</reference>
<dbReference type="RefSeq" id="WP_075066559.1">
    <property type="nucleotide sequence ID" value="NZ_LKAJ02000001.1"/>
</dbReference>
<evidence type="ECO:0000256" key="1">
    <source>
        <dbReference type="ARBA" id="ARBA00007381"/>
    </source>
</evidence>
<dbReference type="Gene3D" id="3.30.1490.300">
    <property type="match status" value="1"/>
</dbReference>
<dbReference type="PANTHER" id="PTHR32432">
    <property type="entry name" value="CELL DIVISION PROTEIN FTSA-RELATED"/>
    <property type="match status" value="1"/>
</dbReference>
<dbReference type="InterPro" id="IPR018181">
    <property type="entry name" value="Heat_shock_70_CS"/>
</dbReference>
<dbReference type="EMBL" id="LKAJ01000007">
    <property type="protein sequence ID" value="KRG21017.1"/>
    <property type="molecule type" value="Genomic_DNA"/>
</dbReference>
<dbReference type="NCBIfam" id="TIGR01175">
    <property type="entry name" value="pilM"/>
    <property type="match status" value="1"/>
</dbReference>
<reference evidence="2" key="1">
    <citation type="submission" date="2015-09" db="EMBL/GenBank/DDBJ databases">
        <title>Draft Genome Sequences of Two Novel Amoeba-resistant Intranuclear Bacteria, Candidatus Berkiella cookevillensis and Candidatus Berkiella aquae.</title>
        <authorList>
            <person name="Mehari Y.T."/>
            <person name="Arivett B.A."/>
            <person name="Farone A.L."/>
            <person name="Gunderson J.H."/>
            <person name="Farone M.B."/>
        </authorList>
    </citation>
    <scope>NUCLEOTIDE SEQUENCE [LARGE SCALE GENOMIC DNA]</scope>
    <source>
        <strain evidence="2">HT99</strain>
    </source>
</reference>
<organism evidence="2">
    <name type="scientific">Candidatus Berkiella aquae</name>
    <dbReference type="NCBI Taxonomy" id="295108"/>
    <lineage>
        <taxon>Bacteria</taxon>
        <taxon>Pseudomonadati</taxon>
        <taxon>Pseudomonadota</taxon>
        <taxon>Gammaproteobacteria</taxon>
        <taxon>Candidatus Berkiellales</taxon>
        <taxon>Candidatus Berkiellaceae</taxon>
        <taxon>Candidatus Berkiella</taxon>
    </lineage>
</organism>
<protein>
    <submittedName>
        <fullName evidence="2">Competence protein A</fullName>
    </submittedName>
    <submittedName>
        <fullName evidence="3">Pilus assembly protein PilM</fullName>
    </submittedName>
</protein>